<evidence type="ECO:0000313" key="10">
    <source>
        <dbReference type="EMBL" id="CAF4493653.1"/>
    </source>
</evidence>
<dbReference type="Gene3D" id="1.20.1070.10">
    <property type="entry name" value="Rhodopsin 7-helix transmembrane proteins"/>
    <property type="match status" value="1"/>
</dbReference>
<evidence type="ECO:0000256" key="4">
    <source>
        <dbReference type="ARBA" id="ARBA00023136"/>
    </source>
</evidence>
<sequence length="126" mass="14545">MAICSYLIPNSMIIFIYFKLVGYVRQAGKRATPANILSRAQRQLKMLRRTVILVSILLTFGLPYFLFILMSFFINIYKYHFRISYLFATVALPLMMIALLQFTDPLKASLNKLINKRPNMIMAAVA</sequence>
<keyword evidence="3 5" id="KW-1133">Transmembrane helix</keyword>
<feature type="transmembrane region" description="Helical" evidence="5">
    <location>
        <begin position="51"/>
        <end position="77"/>
    </location>
</feature>
<feature type="domain" description="G-protein coupled receptors family 1 profile" evidence="6">
    <location>
        <begin position="1"/>
        <end position="115"/>
    </location>
</feature>
<evidence type="ECO:0000313" key="11">
    <source>
        <dbReference type="Proteomes" id="UP000663829"/>
    </source>
</evidence>
<evidence type="ECO:0000259" key="6">
    <source>
        <dbReference type="PROSITE" id="PS50262"/>
    </source>
</evidence>
<dbReference type="EMBL" id="CAJOBC010104753">
    <property type="protein sequence ID" value="CAF4493653.1"/>
    <property type="molecule type" value="Genomic_DNA"/>
</dbReference>
<dbReference type="Proteomes" id="UP000663829">
    <property type="component" value="Unassembled WGS sequence"/>
</dbReference>
<dbReference type="InterPro" id="IPR017452">
    <property type="entry name" value="GPCR_Rhodpsn_7TM"/>
</dbReference>
<keyword evidence="4 5" id="KW-0472">Membrane</keyword>
<evidence type="ECO:0000256" key="5">
    <source>
        <dbReference type="SAM" id="Phobius"/>
    </source>
</evidence>
<dbReference type="OrthoDB" id="10055534at2759"/>
<dbReference type="Proteomes" id="UP000681722">
    <property type="component" value="Unassembled WGS sequence"/>
</dbReference>
<dbReference type="EMBL" id="CAJNOK010041941">
    <property type="protein sequence ID" value="CAF1561095.1"/>
    <property type="molecule type" value="Genomic_DNA"/>
</dbReference>
<dbReference type="Proteomes" id="UP000682733">
    <property type="component" value="Unassembled WGS sequence"/>
</dbReference>
<organism evidence="8 11">
    <name type="scientific">Didymodactylos carnosus</name>
    <dbReference type="NCBI Taxonomy" id="1234261"/>
    <lineage>
        <taxon>Eukaryota</taxon>
        <taxon>Metazoa</taxon>
        <taxon>Spiralia</taxon>
        <taxon>Gnathifera</taxon>
        <taxon>Rotifera</taxon>
        <taxon>Eurotatoria</taxon>
        <taxon>Bdelloidea</taxon>
        <taxon>Philodinida</taxon>
        <taxon>Philodinidae</taxon>
        <taxon>Didymodactylos</taxon>
    </lineage>
</organism>
<dbReference type="Proteomes" id="UP000677228">
    <property type="component" value="Unassembled WGS sequence"/>
</dbReference>
<keyword evidence="2 5" id="KW-0812">Transmembrane</keyword>
<evidence type="ECO:0000313" key="8">
    <source>
        <dbReference type="EMBL" id="CAF1610761.1"/>
    </source>
</evidence>
<evidence type="ECO:0000256" key="2">
    <source>
        <dbReference type="ARBA" id="ARBA00022692"/>
    </source>
</evidence>
<evidence type="ECO:0000313" key="7">
    <source>
        <dbReference type="EMBL" id="CAF1561095.1"/>
    </source>
</evidence>
<evidence type="ECO:0000256" key="1">
    <source>
        <dbReference type="ARBA" id="ARBA00004370"/>
    </source>
</evidence>
<dbReference type="EMBL" id="CAJNOQ010037993">
    <property type="protein sequence ID" value="CAF1610761.1"/>
    <property type="molecule type" value="Genomic_DNA"/>
</dbReference>
<feature type="transmembrane region" description="Helical" evidence="5">
    <location>
        <begin position="83"/>
        <end position="102"/>
    </location>
</feature>
<dbReference type="GO" id="GO:0016020">
    <property type="term" value="C:membrane"/>
    <property type="evidence" value="ECO:0007669"/>
    <property type="project" value="UniProtKB-SubCell"/>
</dbReference>
<keyword evidence="11" id="KW-1185">Reference proteome</keyword>
<reference evidence="8" key="1">
    <citation type="submission" date="2021-02" db="EMBL/GenBank/DDBJ databases">
        <authorList>
            <person name="Nowell W R."/>
        </authorList>
    </citation>
    <scope>NUCLEOTIDE SEQUENCE</scope>
</reference>
<evidence type="ECO:0000313" key="9">
    <source>
        <dbReference type="EMBL" id="CAF4352773.1"/>
    </source>
</evidence>
<comment type="caution">
    <text evidence="8">The sequence shown here is derived from an EMBL/GenBank/DDBJ whole genome shotgun (WGS) entry which is preliminary data.</text>
</comment>
<dbReference type="EMBL" id="CAJOBA010064547">
    <property type="protein sequence ID" value="CAF4352773.1"/>
    <property type="molecule type" value="Genomic_DNA"/>
</dbReference>
<comment type="subcellular location">
    <subcellularLocation>
        <location evidence="1">Membrane</location>
    </subcellularLocation>
</comment>
<name>A0A816BFL6_9BILA</name>
<dbReference type="PROSITE" id="PS50262">
    <property type="entry name" value="G_PROTEIN_RECEP_F1_2"/>
    <property type="match status" value="1"/>
</dbReference>
<evidence type="ECO:0000256" key="3">
    <source>
        <dbReference type="ARBA" id="ARBA00022989"/>
    </source>
</evidence>
<protein>
    <recommendedName>
        <fullName evidence="6">G-protein coupled receptors family 1 profile domain-containing protein</fullName>
    </recommendedName>
</protein>
<gene>
    <name evidence="8" type="ORF">GPM918_LOCUS43067</name>
    <name evidence="7" type="ORF">OVA965_LOCUS39807</name>
    <name evidence="10" type="ORF">SRO942_LOCUS44464</name>
    <name evidence="9" type="ORF">TMI583_LOCUS41163</name>
</gene>
<dbReference type="AlphaFoldDB" id="A0A816BFL6"/>
<accession>A0A816BFL6</accession>
<dbReference type="SUPFAM" id="SSF81321">
    <property type="entry name" value="Family A G protein-coupled receptor-like"/>
    <property type="match status" value="1"/>
</dbReference>
<proteinExistence type="predicted"/>
<feature type="transmembrane region" description="Helical" evidence="5">
    <location>
        <begin position="6"/>
        <end position="24"/>
    </location>
</feature>